<evidence type="ECO:0000256" key="1">
    <source>
        <dbReference type="SAM" id="Phobius"/>
    </source>
</evidence>
<evidence type="ECO:0000313" key="3">
    <source>
        <dbReference type="Proteomes" id="UP001151760"/>
    </source>
</evidence>
<organism evidence="2 3">
    <name type="scientific">Tanacetum coccineum</name>
    <dbReference type="NCBI Taxonomy" id="301880"/>
    <lineage>
        <taxon>Eukaryota</taxon>
        <taxon>Viridiplantae</taxon>
        <taxon>Streptophyta</taxon>
        <taxon>Embryophyta</taxon>
        <taxon>Tracheophyta</taxon>
        <taxon>Spermatophyta</taxon>
        <taxon>Magnoliopsida</taxon>
        <taxon>eudicotyledons</taxon>
        <taxon>Gunneridae</taxon>
        <taxon>Pentapetalae</taxon>
        <taxon>asterids</taxon>
        <taxon>campanulids</taxon>
        <taxon>Asterales</taxon>
        <taxon>Asteraceae</taxon>
        <taxon>Asteroideae</taxon>
        <taxon>Anthemideae</taxon>
        <taxon>Anthemidinae</taxon>
        <taxon>Tanacetum</taxon>
    </lineage>
</organism>
<reference evidence="2" key="1">
    <citation type="journal article" date="2022" name="Int. J. Mol. Sci.">
        <title>Draft Genome of Tanacetum Coccineum: Genomic Comparison of Closely Related Tanacetum-Family Plants.</title>
        <authorList>
            <person name="Yamashiro T."/>
            <person name="Shiraishi A."/>
            <person name="Nakayama K."/>
            <person name="Satake H."/>
        </authorList>
    </citation>
    <scope>NUCLEOTIDE SEQUENCE</scope>
</reference>
<accession>A0ABQ4WZ37</accession>
<protein>
    <recommendedName>
        <fullName evidence="4">Phospholipase-like protein</fullName>
    </recommendedName>
</protein>
<keyword evidence="1" id="KW-0812">Transmembrane</keyword>
<keyword evidence="1" id="KW-0472">Membrane</keyword>
<keyword evidence="1" id="KW-1133">Transmembrane helix</keyword>
<keyword evidence="3" id="KW-1185">Reference proteome</keyword>
<dbReference type="PANTHER" id="PTHR48449:SF1">
    <property type="entry name" value="DUF1985 DOMAIN-CONTAINING PROTEIN"/>
    <property type="match status" value="1"/>
</dbReference>
<evidence type="ECO:0008006" key="4">
    <source>
        <dbReference type="Google" id="ProtNLM"/>
    </source>
</evidence>
<reference evidence="2" key="2">
    <citation type="submission" date="2022-01" db="EMBL/GenBank/DDBJ databases">
        <authorList>
            <person name="Yamashiro T."/>
            <person name="Shiraishi A."/>
            <person name="Satake H."/>
            <person name="Nakayama K."/>
        </authorList>
    </citation>
    <scope>NUCLEOTIDE SEQUENCE</scope>
</reference>
<name>A0ABQ4WZ37_9ASTR</name>
<feature type="transmembrane region" description="Helical" evidence="1">
    <location>
        <begin position="110"/>
        <end position="127"/>
    </location>
</feature>
<dbReference type="Proteomes" id="UP001151760">
    <property type="component" value="Unassembled WGS sequence"/>
</dbReference>
<sequence>MYSCIIMHNMILEDQQKAFSDWNKMYANPSRNMHRTWIERYDVQRRKAKELRDKEVHLSLQRNLMEHIWQQREGHTLHFGRREFSLITGFIFGTDEETFCKLSNEDAVRLYLLLVLEVIFMGWLLTFKVDDTLFRLVDNLEAWNSFPWGEHLWTHLYDEIKNLKKGTILETFERCERKWIKDPKIIPRALGWSRKSLFTRSDYSYLFAKESRSTSDLRPTIAEYQSSWWIDNNVYFKEHVPRDPPIREQHSLFETYLSKLEKARKRRKTGFMVTSIGGTSDNSVRKKWLNDIVITKLNFLVFKLETIIQVLAHERNDRQAKLQFTDELSNEDIAQDYLREEKLRLCLEDEKMLCCEHEKLIVEGNRFRLDEANRLRLEEENMLQLAEQKKNKQKEFMNSSHGKNILAKLAPAKMNQLGFGLEKKISKDISRVYHSKDTILLSDDIERFLGQTGQVKCKFPWNNDYTVDRNFWLKLVCLDPARKGWLTEERYTTPWSEVDQLQTLVGSNIAAESARMFREFQDDELEKARGMMKLISETQLKVLKKISFIALLRRQ</sequence>
<evidence type="ECO:0000313" key="2">
    <source>
        <dbReference type="EMBL" id="GJS58176.1"/>
    </source>
</evidence>
<comment type="caution">
    <text evidence="2">The sequence shown here is derived from an EMBL/GenBank/DDBJ whole genome shotgun (WGS) entry which is preliminary data.</text>
</comment>
<gene>
    <name evidence="2" type="ORF">Tco_0652960</name>
</gene>
<proteinExistence type="predicted"/>
<dbReference type="PANTHER" id="PTHR48449">
    <property type="entry name" value="DUF1985 DOMAIN-CONTAINING PROTEIN"/>
    <property type="match status" value="1"/>
</dbReference>
<dbReference type="EMBL" id="BQNB010009061">
    <property type="protein sequence ID" value="GJS58176.1"/>
    <property type="molecule type" value="Genomic_DNA"/>
</dbReference>